<name>A0A3P3W865_9FLAO</name>
<dbReference type="AlphaFoldDB" id="A0A3P3W865"/>
<protein>
    <submittedName>
        <fullName evidence="2">HlyD family efflux transporter periplasmic adaptor subunit</fullName>
    </submittedName>
</protein>
<dbReference type="EMBL" id="RQVQ01000012">
    <property type="protein sequence ID" value="RRJ91170.1"/>
    <property type="molecule type" value="Genomic_DNA"/>
</dbReference>
<sequence length="347" mass="40790">MKVKFTKDIVVDNSQPEKVKKRRWDRWLYLGILFILFASFIRWLTTPWFFDLAHGILLQEQYDVKFTDDIRILEYKVHEDEYVLKGDTLFSYQIYDENANINRSNQDSLQVIRNHADRKKSLIDIEAQIEKRRLFLIALKKRLNYWQSERVKKEKLVYLNVITQNELANVDRSVDDTKYEIATIQAEYQTLIDERLKLLQGVSNANRLDRVGFHLNNRKTYFTSPVDGSIDRIAIQESQVCYKPEKVFSIIKPIYFVRAYIEMSDLDEFEVGDDVVVVLPYGHKNLAGKVNKMYAVSETKDEVIIDNSVLDYRHGVVIEILPANCEGWDKLKVSNIPVRVRKGIINL</sequence>
<comment type="caution">
    <text evidence="2">The sequence shown here is derived from an EMBL/GenBank/DDBJ whole genome shotgun (WGS) entry which is preliminary data.</text>
</comment>
<keyword evidence="3" id="KW-1185">Reference proteome</keyword>
<keyword evidence="1" id="KW-0812">Transmembrane</keyword>
<gene>
    <name evidence="2" type="ORF">EG240_06605</name>
</gene>
<keyword evidence="1" id="KW-0472">Membrane</keyword>
<dbReference type="RefSeq" id="WP_125018610.1">
    <property type="nucleotide sequence ID" value="NZ_RQVQ01000012.1"/>
</dbReference>
<organism evidence="2 3">
    <name type="scientific">Paenimyroides tangerinum</name>
    <dbReference type="NCBI Taxonomy" id="2488728"/>
    <lineage>
        <taxon>Bacteria</taxon>
        <taxon>Pseudomonadati</taxon>
        <taxon>Bacteroidota</taxon>
        <taxon>Flavobacteriia</taxon>
        <taxon>Flavobacteriales</taxon>
        <taxon>Flavobacteriaceae</taxon>
        <taxon>Paenimyroides</taxon>
    </lineage>
</organism>
<evidence type="ECO:0000256" key="1">
    <source>
        <dbReference type="SAM" id="Phobius"/>
    </source>
</evidence>
<reference evidence="2 3" key="1">
    <citation type="submission" date="2018-11" db="EMBL/GenBank/DDBJ databases">
        <title>Flavobacterium sp. nov., YIM 102701-2 draft genome.</title>
        <authorList>
            <person name="Li G."/>
            <person name="Jiang Y."/>
        </authorList>
    </citation>
    <scope>NUCLEOTIDE SEQUENCE [LARGE SCALE GENOMIC DNA]</scope>
    <source>
        <strain evidence="2 3">YIM 102701-2</strain>
    </source>
</reference>
<proteinExistence type="predicted"/>
<dbReference type="OrthoDB" id="1229255at2"/>
<evidence type="ECO:0000313" key="2">
    <source>
        <dbReference type="EMBL" id="RRJ91170.1"/>
    </source>
</evidence>
<evidence type="ECO:0000313" key="3">
    <source>
        <dbReference type="Proteomes" id="UP000275719"/>
    </source>
</evidence>
<accession>A0A3P3W865</accession>
<dbReference type="Proteomes" id="UP000275719">
    <property type="component" value="Unassembled WGS sequence"/>
</dbReference>
<keyword evidence="1" id="KW-1133">Transmembrane helix</keyword>
<feature type="transmembrane region" description="Helical" evidence="1">
    <location>
        <begin position="27"/>
        <end position="50"/>
    </location>
</feature>